<evidence type="ECO:0000256" key="2">
    <source>
        <dbReference type="SAM" id="Phobius"/>
    </source>
</evidence>
<keyword evidence="2" id="KW-0812">Transmembrane</keyword>
<accession>A0A7J8CM33</accession>
<dbReference type="EMBL" id="JACASE010000014">
    <property type="protein sequence ID" value="KAF6411819.1"/>
    <property type="molecule type" value="Genomic_DNA"/>
</dbReference>
<dbReference type="AlphaFoldDB" id="A0A7J8CM33"/>
<evidence type="ECO:0000313" key="4">
    <source>
        <dbReference type="Proteomes" id="UP000593571"/>
    </source>
</evidence>
<keyword evidence="2" id="KW-1133">Transmembrane helix</keyword>
<sequence>MEKAAHPALLPHPRLPPAASASAQLRLLRCQLCSAPTGSGWGGPQVPNPVPRDPKTLGQGEKKHTLDTPAFMEMQSLRPEHVRELLEPERTKMLLPRESRAWEKRATFTKDWVAVEVGTSICDSDEKGLSSQEIGLPQEWSLVEEDSDEPQGFVEWPKAPQQTTILLILCVLFLFLVLTGMPMMVYI</sequence>
<reference evidence="3 4" key="1">
    <citation type="journal article" date="2020" name="Nature">
        <title>Six reference-quality genomes reveal evolution of bat adaptations.</title>
        <authorList>
            <person name="Jebb D."/>
            <person name="Huang Z."/>
            <person name="Pippel M."/>
            <person name="Hughes G.M."/>
            <person name="Lavrichenko K."/>
            <person name="Devanna P."/>
            <person name="Winkler S."/>
            <person name="Jermiin L.S."/>
            <person name="Skirmuntt E.C."/>
            <person name="Katzourakis A."/>
            <person name="Burkitt-Gray L."/>
            <person name="Ray D.A."/>
            <person name="Sullivan K.A.M."/>
            <person name="Roscito J.G."/>
            <person name="Kirilenko B.M."/>
            <person name="Davalos L.M."/>
            <person name="Corthals A.P."/>
            <person name="Power M.L."/>
            <person name="Jones G."/>
            <person name="Ransome R.D."/>
            <person name="Dechmann D.K.N."/>
            <person name="Locatelli A.G."/>
            <person name="Puechmaille S.J."/>
            <person name="Fedrigo O."/>
            <person name="Jarvis E.D."/>
            <person name="Hiller M."/>
            <person name="Vernes S.C."/>
            <person name="Myers E.W."/>
            <person name="Teeling E.C."/>
        </authorList>
    </citation>
    <scope>NUCLEOTIDE SEQUENCE [LARGE SCALE GENOMIC DNA]</scope>
    <source>
        <strain evidence="3">MRouAeg1</strain>
        <tissue evidence="3">Muscle</tissue>
    </source>
</reference>
<feature type="transmembrane region" description="Helical" evidence="2">
    <location>
        <begin position="165"/>
        <end position="186"/>
    </location>
</feature>
<gene>
    <name evidence="3" type="ORF">HJG63_018087</name>
</gene>
<feature type="compositionally biased region" description="Basic and acidic residues" evidence="1">
    <location>
        <begin position="52"/>
        <end position="62"/>
    </location>
</feature>
<keyword evidence="2" id="KW-0472">Membrane</keyword>
<organism evidence="3 4">
    <name type="scientific">Rousettus aegyptiacus</name>
    <name type="common">Egyptian fruit bat</name>
    <name type="synonym">Pteropus aegyptiacus</name>
    <dbReference type="NCBI Taxonomy" id="9407"/>
    <lineage>
        <taxon>Eukaryota</taxon>
        <taxon>Metazoa</taxon>
        <taxon>Chordata</taxon>
        <taxon>Craniata</taxon>
        <taxon>Vertebrata</taxon>
        <taxon>Euteleostomi</taxon>
        <taxon>Mammalia</taxon>
        <taxon>Eutheria</taxon>
        <taxon>Laurasiatheria</taxon>
        <taxon>Chiroptera</taxon>
        <taxon>Yinpterochiroptera</taxon>
        <taxon>Pteropodoidea</taxon>
        <taxon>Pteropodidae</taxon>
        <taxon>Rousettinae</taxon>
        <taxon>Rousettus</taxon>
    </lineage>
</organism>
<proteinExistence type="predicted"/>
<name>A0A7J8CM33_ROUAE</name>
<keyword evidence="4" id="KW-1185">Reference proteome</keyword>
<comment type="caution">
    <text evidence="3">The sequence shown here is derived from an EMBL/GenBank/DDBJ whole genome shotgun (WGS) entry which is preliminary data.</text>
</comment>
<dbReference type="Proteomes" id="UP000593571">
    <property type="component" value="Unassembled WGS sequence"/>
</dbReference>
<protein>
    <submittedName>
        <fullName evidence="3">Small integral membrane protein 17</fullName>
    </submittedName>
</protein>
<evidence type="ECO:0000256" key="1">
    <source>
        <dbReference type="SAM" id="MobiDB-lite"/>
    </source>
</evidence>
<feature type="region of interest" description="Disordered" evidence="1">
    <location>
        <begin position="38"/>
        <end position="62"/>
    </location>
</feature>
<evidence type="ECO:0000313" key="3">
    <source>
        <dbReference type="EMBL" id="KAF6411819.1"/>
    </source>
</evidence>